<gene>
    <name evidence="1" type="ORF">IAA93_03160</name>
</gene>
<evidence type="ECO:0000313" key="1">
    <source>
        <dbReference type="EMBL" id="HJD52712.1"/>
    </source>
</evidence>
<comment type="caution">
    <text evidence="1">The sequence shown here is derived from an EMBL/GenBank/DDBJ whole genome shotgun (WGS) entry which is preliminary data.</text>
</comment>
<sequence>GIDFSTSSFVYDSDTIIYTVHSDQPDWMTTYMVRGQIGNYNFIYYVNTQRADNATSDDKRRFIIGIVTEKLPDDAEVYVVKTLNYIDSTVHVYPHALSDLPLAE</sequence>
<protein>
    <submittedName>
        <fullName evidence="1">Uncharacterized protein</fullName>
    </submittedName>
</protein>
<dbReference type="EMBL" id="DWUP01000065">
    <property type="protein sequence ID" value="HJD52712.1"/>
    <property type="molecule type" value="Genomic_DNA"/>
</dbReference>
<dbReference type="Proteomes" id="UP000787625">
    <property type="component" value="Unassembled WGS sequence"/>
</dbReference>
<dbReference type="AlphaFoldDB" id="A0A9D2UHT9"/>
<organism evidence="1 2">
    <name type="scientific">Candidatus Avibacteroides avistercoris</name>
    <dbReference type="NCBI Taxonomy" id="2840690"/>
    <lineage>
        <taxon>Bacteria</taxon>
        <taxon>Pseudomonadati</taxon>
        <taxon>Bacteroidota</taxon>
        <taxon>Bacteroidia</taxon>
        <taxon>Bacteroidales</taxon>
        <taxon>Bacteroidaceae</taxon>
        <taxon>Bacteroidaceae incertae sedis</taxon>
        <taxon>Candidatus Avibacteroides</taxon>
    </lineage>
</organism>
<feature type="non-terminal residue" evidence="1">
    <location>
        <position position="1"/>
    </location>
</feature>
<evidence type="ECO:0000313" key="2">
    <source>
        <dbReference type="Proteomes" id="UP000787625"/>
    </source>
</evidence>
<name>A0A9D2UHT9_9BACT</name>
<reference evidence="1" key="1">
    <citation type="journal article" date="2021" name="PeerJ">
        <title>Extensive microbial diversity within the chicken gut microbiome revealed by metagenomics and culture.</title>
        <authorList>
            <person name="Gilroy R."/>
            <person name="Ravi A."/>
            <person name="Getino M."/>
            <person name="Pursley I."/>
            <person name="Horton D.L."/>
            <person name="Alikhan N.F."/>
            <person name="Baker D."/>
            <person name="Gharbi K."/>
            <person name="Hall N."/>
            <person name="Watson M."/>
            <person name="Adriaenssens E.M."/>
            <person name="Foster-Nyarko E."/>
            <person name="Jarju S."/>
            <person name="Secka A."/>
            <person name="Antonio M."/>
            <person name="Oren A."/>
            <person name="Chaudhuri R.R."/>
            <person name="La Ragione R."/>
            <person name="Hildebrand F."/>
            <person name="Pallen M.J."/>
        </authorList>
    </citation>
    <scope>NUCLEOTIDE SEQUENCE</scope>
    <source>
        <strain evidence="1">MalCec1-1739</strain>
    </source>
</reference>
<reference evidence="1" key="2">
    <citation type="submission" date="2021-04" db="EMBL/GenBank/DDBJ databases">
        <authorList>
            <person name="Gilroy R."/>
        </authorList>
    </citation>
    <scope>NUCLEOTIDE SEQUENCE</scope>
    <source>
        <strain evidence="1">MalCec1-1739</strain>
    </source>
</reference>
<proteinExistence type="predicted"/>
<accession>A0A9D2UHT9</accession>